<keyword evidence="1" id="KW-0732">Signal</keyword>
<organism evidence="2 3">
    <name type="scientific">Colocasia esculenta</name>
    <name type="common">Wild taro</name>
    <name type="synonym">Arum esculentum</name>
    <dbReference type="NCBI Taxonomy" id="4460"/>
    <lineage>
        <taxon>Eukaryota</taxon>
        <taxon>Viridiplantae</taxon>
        <taxon>Streptophyta</taxon>
        <taxon>Embryophyta</taxon>
        <taxon>Tracheophyta</taxon>
        <taxon>Spermatophyta</taxon>
        <taxon>Magnoliopsida</taxon>
        <taxon>Liliopsida</taxon>
        <taxon>Araceae</taxon>
        <taxon>Aroideae</taxon>
        <taxon>Colocasieae</taxon>
        <taxon>Colocasia</taxon>
    </lineage>
</organism>
<feature type="signal peptide" evidence="1">
    <location>
        <begin position="1"/>
        <end position="33"/>
    </location>
</feature>
<feature type="chain" id="PRO_5032889062" evidence="1">
    <location>
        <begin position="34"/>
        <end position="730"/>
    </location>
</feature>
<gene>
    <name evidence="2" type="ORF">Taro_035727</name>
</gene>
<evidence type="ECO:0000313" key="2">
    <source>
        <dbReference type="EMBL" id="MQM02955.1"/>
    </source>
</evidence>
<keyword evidence="3" id="KW-1185">Reference proteome</keyword>
<sequence length="730" mass="79068">MPCVPALADGPSGGFWKGCRACLCLLGLPWLQANCVVVTVTWDPQPHPFVSEGVAPGGGRAQVTNLEKKGKTCGQASPSHCLALHWFRSRVGRPGMGPQFGRTAVFDGCVLGYGSLASLYRGGCRQESAANVLEVWMTFVLTWFLGVSRGDTWFILPDLVEVQDVGACVVRLLSHVVALVFRELLCLNGCMPRCLLPHVFDSAGSARVVFGLTQVVVEALLCRDLLSQEFIAGRSWWQFVAPCIANSVSWSECELPESVVAVAGCACCEHGCWFTRAAVGFVCALHVFDVVVRAKQMLVCCVAPLVEHCDNCLWLLLRCIAWLLCSGGVSQNCLCCLVGCRCVALAVEVHRLVALCSGDGFPEWVEGWEVCFISRALCALPDGSLVSAMGVRLAVPPVGVLALRGCSLFRVRRRHVVCLLPLLSVGCSGWWCFHMAFGAMSHAVATFVVKVALSVVRQALVVACVRFANVSECLALPTSDVFFGFASVRVPVEQVTIKKLSFGLAIVFLVGLVRVVPIELSTSACVLYAVVVHPFSFTRCSTLEGLSARQALVRCGLASPSHYLALRWFWSRVGRRESAAGMLELWTACPPLSCLWRWLVCSWVTVFLTLFPRMVSHCPSLHGGLLTPDRCFCNSFLGAVHGGTGRCSSLTSWSVRGAGWFCLWALDLVKLFLPDLVEVQDVGACVVRLWSHVVALVFHELLCLSGCMPRCLLPHVFDSAGSAGVVFGLT</sequence>
<protein>
    <submittedName>
        <fullName evidence="2">Uncharacterized protein</fullName>
    </submittedName>
</protein>
<evidence type="ECO:0000256" key="1">
    <source>
        <dbReference type="SAM" id="SignalP"/>
    </source>
</evidence>
<evidence type="ECO:0000313" key="3">
    <source>
        <dbReference type="Proteomes" id="UP000652761"/>
    </source>
</evidence>
<proteinExistence type="predicted"/>
<dbReference type="AlphaFoldDB" id="A0A843WE35"/>
<dbReference type="EMBL" id="NMUH01002949">
    <property type="protein sequence ID" value="MQM02955.1"/>
    <property type="molecule type" value="Genomic_DNA"/>
</dbReference>
<dbReference type="Proteomes" id="UP000652761">
    <property type="component" value="Unassembled WGS sequence"/>
</dbReference>
<name>A0A843WE35_COLES</name>
<comment type="caution">
    <text evidence="2">The sequence shown here is derived from an EMBL/GenBank/DDBJ whole genome shotgun (WGS) entry which is preliminary data.</text>
</comment>
<reference evidence="2" key="1">
    <citation type="submission" date="2017-07" db="EMBL/GenBank/DDBJ databases">
        <title>Taro Niue Genome Assembly and Annotation.</title>
        <authorList>
            <person name="Atibalentja N."/>
            <person name="Keating K."/>
            <person name="Fields C.J."/>
        </authorList>
    </citation>
    <scope>NUCLEOTIDE SEQUENCE</scope>
    <source>
        <strain evidence="2">Niue_2</strain>
        <tissue evidence="2">Leaf</tissue>
    </source>
</reference>
<accession>A0A843WE35</accession>